<dbReference type="EMBL" id="NUEQ01000011">
    <property type="protein sequence ID" value="PEJ35941.1"/>
    <property type="molecule type" value="Genomic_DNA"/>
</dbReference>
<accession>A0AAX0S7W8</accession>
<dbReference type="RefSeq" id="WP_098175190.1">
    <property type="nucleotide sequence ID" value="NZ_NUEQ01000011.1"/>
</dbReference>
<reference evidence="1 2" key="1">
    <citation type="submission" date="2017-09" db="EMBL/GenBank/DDBJ databases">
        <title>Large-scale bioinformatics analysis of Bacillus genomes uncovers conserved roles of natural products in bacterial physiology.</title>
        <authorList>
            <consortium name="Agbiome Team Llc"/>
            <person name="Bleich R.M."/>
            <person name="Kirk G.J."/>
            <person name="Santa Maria K.C."/>
            <person name="Allen S.E."/>
            <person name="Farag S."/>
            <person name="Shank E.A."/>
            <person name="Bowers A."/>
        </authorList>
    </citation>
    <scope>NUCLEOTIDE SEQUENCE [LARGE SCALE GENOMIC DNA]</scope>
    <source>
        <strain evidence="1 2">AFS003229</strain>
    </source>
</reference>
<proteinExistence type="predicted"/>
<dbReference type="InterPro" id="IPR027417">
    <property type="entry name" value="P-loop_NTPase"/>
</dbReference>
<dbReference type="SUPFAM" id="SSF52540">
    <property type="entry name" value="P-loop containing nucleoside triphosphate hydrolases"/>
    <property type="match status" value="1"/>
</dbReference>
<dbReference type="GO" id="GO:0005524">
    <property type="term" value="F:ATP binding"/>
    <property type="evidence" value="ECO:0007669"/>
    <property type="project" value="UniProtKB-KW"/>
</dbReference>
<dbReference type="Gene3D" id="3.40.50.300">
    <property type="entry name" value="P-loop containing nucleotide triphosphate hydrolases"/>
    <property type="match status" value="1"/>
</dbReference>
<name>A0AAX0S7W8_9BACI</name>
<evidence type="ECO:0000313" key="2">
    <source>
        <dbReference type="Proteomes" id="UP000220106"/>
    </source>
</evidence>
<dbReference type="AlphaFoldDB" id="A0AAX0S7W8"/>
<sequence length="659" mass="77567">MEKPIVSNGRLYKGIKYRLNIKGNDIEKKIVRNLAEFFGVTFSRTEKFKNTDYNFSFLQPGDEYREKFNMYNEILLLFSPFQDFDRRALDFVDKTLTDYDNRLDKVCIFLVSKDLNITNKIAALNNENKDSKLIVPFTYAEFSKRKITQEDVENKLREYFYSRDLFAIESPIRNDSYFFGRKKIVQEFYSKYISGEQGGLFGLRKIGKTSVLYALMRTIESKDGIYVFMDCQSPSVHALRWYELLEGLIIKLSEKYNVQLNMSAYTFDEKHAAYSFEKLLLQIYKQLSEKRILLIFDEIEMICIDTASAEHWKNNLDFVYFWQTIRAFCQEHQNELCFLVAGVNPHCVEVASIQGIDNPIFSMINPAYLELFGIEDVKNMVSSIGKYMGLEFDEEIYTKLVEDYGGHPFLIRHICSLINSSISLERPMKVNKYDYGREKANYDIAISKYIEQIIQVLKISYFKEYKLLEILAVQGNEAFLSNLGKADFSTIQHLIGYGVLKKYKDTYFITIEALALYLKNNSDLLINDSMEEKRTAISKRRNKLEIKLREMIHTVFITKYGKLDARERILKAKKTEERTKLEGIALNELMEKEYFFPELKVLIDKNWEDFSKVFVDKSKFKLNMDIINTYRIDAHAKSITEEEYLMTHMALKWIEECVF</sequence>
<protein>
    <submittedName>
        <fullName evidence="1">ATP-binding protein</fullName>
    </submittedName>
</protein>
<organism evidence="1 2">
    <name type="scientific">Peribacillus butanolivorans</name>
    <dbReference type="NCBI Taxonomy" id="421767"/>
    <lineage>
        <taxon>Bacteria</taxon>
        <taxon>Bacillati</taxon>
        <taxon>Bacillota</taxon>
        <taxon>Bacilli</taxon>
        <taxon>Bacillales</taxon>
        <taxon>Bacillaceae</taxon>
        <taxon>Peribacillus</taxon>
    </lineage>
</organism>
<dbReference type="Proteomes" id="UP000220106">
    <property type="component" value="Unassembled WGS sequence"/>
</dbReference>
<keyword evidence="1" id="KW-0067">ATP-binding</keyword>
<evidence type="ECO:0000313" key="1">
    <source>
        <dbReference type="EMBL" id="PEJ35941.1"/>
    </source>
</evidence>
<gene>
    <name evidence="1" type="ORF">CN689_05645</name>
</gene>
<comment type="caution">
    <text evidence="1">The sequence shown here is derived from an EMBL/GenBank/DDBJ whole genome shotgun (WGS) entry which is preliminary data.</text>
</comment>
<dbReference type="PANTHER" id="PTHR34301">
    <property type="entry name" value="DNA-BINDING PROTEIN-RELATED"/>
    <property type="match status" value="1"/>
</dbReference>
<dbReference type="PANTHER" id="PTHR34301:SF8">
    <property type="entry name" value="ATPASE DOMAIN-CONTAINING PROTEIN"/>
    <property type="match status" value="1"/>
</dbReference>
<keyword evidence="1" id="KW-0547">Nucleotide-binding</keyword>